<keyword evidence="3" id="KW-0479">Metal-binding</keyword>
<dbReference type="PANTHER" id="PTHR12318:SF0">
    <property type="entry name" value="ACYL-COENZYME A DIPHOSPHATASE NUDT19"/>
    <property type="match status" value="1"/>
</dbReference>
<accession>A0A1E1F7T3</accession>
<keyword evidence="4 8" id="KW-0378">Hydrolase</keyword>
<dbReference type="InterPro" id="IPR000086">
    <property type="entry name" value="NUDIX_hydrolase_dom"/>
</dbReference>
<dbReference type="PANTHER" id="PTHR12318">
    <property type="entry name" value="TESTOSTERONE-REGULATED PROTEIN RP2"/>
    <property type="match status" value="1"/>
</dbReference>
<dbReference type="RefSeq" id="WP_066516408.1">
    <property type="nucleotide sequence ID" value="NZ_AP017656.1"/>
</dbReference>
<keyword evidence="8" id="KW-0614">Plasmid</keyword>
<dbReference type="SUPFAM" id="SSF55811">
    <property type="entry name" value="Nudix"/>
    <property type="match status" value="1"/>
</dbReference>
<keyword evidence="6" id="KW-0464">Manganese</keyword>
<evidence type="ECO:0000256" key="1">
    <source>
        <dbReference type="ARBA" id="ARBA00001936"/>
    </source>
</evidence>
<dbReference type="GO" id="GO:0016818">
    <property type="term" value="F:hydrolase activity, acting on acid anhydrides, in phosphorus-containing anhydrides"/>
    <property type="evidence" value="ECO:0007669"/>
    <property type="project" value="InterPro"/>
</dbReference>
<dbReference type="InterPro" id="IPR039121">
    <property type="entry name" value="NUDT19"/>
</dbReference>
<reference evidence="8 9" key="1">
    <citation type="submission" date="2016-10" db="EMBL/GenBank/DDBJ databases">
        <title>Complete Genome Sequence of the Nonylphenol-Degrading Bacterium Sphingobium cloacae JCM 10874T.</title>
        <authorList>
            <person name="Ootsuka M."/>
            <person name="Nishizawa T."/>
            <person name="Ohta H."/>
        </authorList>
    </citation>
    <scope>NUCLEOTIDE SEQUENCE [LARGE SCALE GENOMIC DNA]</scope>
    <source>
        <strain evidence="8 9">JCM 10874</strain>
        <plasmid evidence="9">psclo_2 dna</plasmid>
    </source>
</reference>
<evidence type="ECO:0000256" key="3">
    <source>
        <dbReference type="ARBA" id="ARBA00022723"/>
    </source>
</evidence>
<proteinExistence type="predicted"/>
<comment type="cofactor">
    <cofactor evidence="1">
        <name>Mn(2+)</name>
        <dbReference type="ChEBI" id="CHEBI:29035"/>
    </cofactor>
</comment>
<dbReference type="OrthoDB" id="7183442at2"/>
<keyword evidence="9" id="KW-1185">Reference proteome</keyword>
<dbReference type="KEGG" id="sclo:SCLO_2002430"/>
<dbReference type="EMBL" id="AP017656">
    <property type="protein sequence ID" value="BAV66576.1"/>
    <property type="molecule type" value="Genomic_DNA"/>
</dbReference>
<sequence>MSSETSAADARRTPAEPRPAGTILLLRDVPEYQVLMVRRHHQIDFASGALVFPGGKMHPGDDDPRWRDHVIGWDEVDATQRALRIGAIREAFEEAGILLATDPDGRAFSSVCDAEARRQVDAGELAFLDVVAGLGVKLSLTALTVFARWITPEMMPKRFDTWFYAAHAPADQVAICDGHETVDAEWIAPESVLDLAGSGTRTVIFPTLMNVKLLAEADNAADCLARADARPLVTVLPQIEIRDGERVLTIPAHAGYGDVTQSLASLKG</sequence>
<dbReference type="InterPro" id="IPR015797">
    <property type="entry name" value="NUDIX_hydrolase-like_dom_sf"/>
</dbReference>
<dbReference type="Gene3D" id="3.90.79.10">
    <property type="entry name" value="Nucleoside Triphosphate Pyrophosphohydrolase"/>
    <property type="match status" value="1"/>
</dbReference>
<keyword evidence="5" id="KW-0460">Magnesium</keyword>
<geneLocation type="plasmid" evidence="9">
    <name>psclo_2 dna</name>
</geneLocation>
<gene>
    <name evidence="8" type="ORF">SCLO_2002430</name>
</gene>
<dbReference type="GO" id="GO:0046872">
    <property type="term" value="F:metal ion binding"/>
    <property type="evidence" value="ECO:0007669"/>
    <property type="project" value="UniProtKB-KW"/>
</dbReference>
<dbReference type="CDD" id="cd18870">
    <property type="entry name" value="NUDIX_AcylCoAdiphos_Nudt19"/>
    <property type="match status" value="1"/>
</dbReference>
<evidence type="ECO:0000256" key="2">
    <source>
        <dbReference type="ARBA" id="ARBA00001946"/>
    </source>
</evidence>
<evidence type="ECO:0000256" key="4">
    <source>
        <dbReference type="ARBA" id="ARBA00022801"/>
    </source>
</evidence>
<evidence type="ECO:0000313" key="9">
    <source>
        <dbReference type="Proteomes" id="UP000218272"/>
    </source>
</evidence>
<protein>
    <submittedName>
        <fullName evidence="8">NUDIX hydrolase</fullName>
    </submittedName>
</protein>
<evidence type="ECO:0000256" key="5">
    <source>
        <dbReference type="ARBA" id="ARBA00022842"/>
    </source>
</evidence>
<dbReference type="AlphaFoldDB" id="A0A1E1F7T3"/>
<evidence type="ECO:0000256" key="6">
    <source>
        <dbReference type="ARBA" id="ARBA00023211"/>
    </source>
</evidence>
<evidence type="ECO:0000313" key="8">
    <source>
        <dbReference type="EMBL" id="BAV66576.1"/>
    </source>
</evidence>
<comment type="cofactor">
    <cofactor evidence="2">
        <name>Mg(2+)</name>
        <dbReference type="ChEBI" id="CHEBI:18420"/>
    </cofactor>
</comment>
<dbReference type="Proteomes" id="UP000218272">
    <property type="component" value="Plasmid pSCLO_2"/>
</dbReference>
<organism evidence="8 9">
    <name type="scientific">Sphingobium cloacae</name>
    <dbReference type="NCBI Taxonomy" id="120107"/>
    <lineage>
        <taxon>Bacteria</taxon>
        <taxon>Pseudomonadati</taxon>
        <taxon>Pseudomonadota</taxon>
        <taxon>Alphaproteobacteria</taxon>
        <taxon>Sphingomonadales</taxon>
        <taxon>Sphingomonadaceae</taxon>
        <taxon>Sphingobium</taxon>
    </lineage>
</organism>
<evidence type="ECO:0000259" key="7">
    <source>
        <dbReference type="PROSITE" id="PS51462"/>
    </source>
</evidence>
<name>A0A1E1F7T3_9SPHN</name>
<dbReference type="PROSITE" id="PS51462">
    <property type="entry name" value="NUDIX"/>
    <property type="match status" value="1"/>
</dbReference>
<feature type="domain" description="Nudix hydrolase" evidence="7">
    <location>
        <begin position="16"/>
        <end position="209"/>
    </location>
</feature>